<gene>
    <name evidence="2" type="ORF">CQW34_01588</name>
</gene>
<evidence type="ECO:0000259" key="1">
    <source>
        <dbReference type="Pfam" id="PF16409"/>
    </source>
</evidence>
<dbReference type="NCBIfam" id="NF038128">
    <property type="entry name" value="choice_anch_J"/>
    <property type="match status" value="1"/>
</dbReference>
<name>A0A2M9V9F7_BACFG</name>
<dbReference type="InterPro" id="IPR032185">
    <property type="entry name" value="DUF5017"/>
</dbReference>
<dbReference type="Pfam" id="PF16409">
    <property type="entry name" value="DUF5017"/>
    <property type="match status" value="1"/>
</dbReference>
<evidence type="ECO:0000313" key="3">
    <source>
        <dbReference type="Proteomes" id="UP000231846"/>
    </source>
</evidence>
<proteinExistence type="predicted"/>
<dbReference type="EMBL" id="PDCW01000008">
    <property type="protein sequence ID" value="PJY75293.1"/>
    <property type="molecule type" value="Genomic_DNA"/>
</dbReference>
<dbReference type="AlphaFoldDB" id="A0A2M9V9F7"/>
<comment type="caution">
    <text evidence="2">The sequence shown here is derived from an EMBL/GenBank/DDBJ whole genome shotgun (WGS) entry which is preliminary data.</text>
</comment>
<dbReference type="RefSeq" id="WP_032567223.1">
    <property type="nucleotide sequence ID" value="NZ_JAQDLP010000001.1"/>
</dbReference>
<evidence type="ECO:0000313" key="2">
    <source>
        <dbReference type="EMBL" id="PJY75293.1"/>
    </source>
</evidence>
<sequence>MNRNLLMPVAVSLILLSGCKYNDDNFEGLDDMTQPTNLMKIEYTLTDADYATISSNSTNKKIATDAGVSKDLENVKTNMYLTEKITGADYIPAFLLDKYYTADKGSSAKITYKYKEAMSSLLSEYASVKYLKPTDAEYKLVYGENAFAPYLNEKTEGQMSKILNEKFKDAEKGTAVFVDYKLGEGQLENPLMWQNFEALPTGDLKELKGWFISSTGDTQWKVTSYDDNQYVQYSANGTKGACVGWMVTPAISVTAGDYLAFDVTVGYYNASCLSVLISENFDGENVGTANWVDVTSDFSIPTKPTSGYGTFASAGKVSLSAYAGKKVYVAFKYVGDGVNKKTTTYQIDNIMVGTSIPANSLSTPAYAVKVYDGKSWKDKNNNVYVPTYADYGDMGQSKRYFTSEVPAVNYLPTYLSKMVAYPVDGDARVVIYRYYNGTELKIYSDEYTYSAETARWSLNTRIVDKTEQFVLSDGKWNFDPSTVVTLKAEKGDAETAAFYQTITDWVIANKGQEYAPIFNGKSNNEYYYGSSAYQNNFDFRPAKWREQNAAAYGNMSDADLTKLMFERLPEAFLPGLKAIYGNADVVEGVDVFYTINFAIYDGSSTTQYTIKYKVTGKGQFEYVADSLTKKVE</sequence>
<protein>
    <recommendedName>
        <fullName evidence="1">DUF5017 domain-containing protein</fullName>
    </recommendedName>
</protein>
<accession>A0A2M9V9F7</accession>
<dbReference type="PROSITE" id="PS51257">
    <property type="entry name" value="PROKAR_LIPOPROTEIN"/>
    <property type="match status" value="1"/>
</dbReference>
<reference evidence="2 3" key="1">
    <citation type="journal article" date="2017" name="MBio">
        <title>Gut Symbiont Bacteroides fragilis Secretes a Eukaryotic-Like Ubiquitin Protein That Mediates Intraspecies Antagonism.</title>
        <authorList>
            <person name="Chatzidaki-Livanis M."/>
            <person name="Coyne M.J."/>
            <person name="Roelofs K.G."/>
            <person name="Gentyala R.R."/>
            <person name="Caldwell J.M."/>
            <person name="Comstock L.E."/>
        </authorList>
    </citation>
    <scope>NUCLEOTIDE SEQUENCE [LARGE SCALE GENOMIC DNA]</scope>
    <source>
        <strain evidence="2 3">12905</strain>
    </source>
</reference>
<feature type="domain" description="DUF5017" evidence="1">
    <location>
        <begin position="263"/>
        <end position="346"/>
    </location>
</feature>
<dbReference type="Proteomes" id="UP000231846">
    <property type="component" value="Unassembled WGS sequence"/>
</dbReference>
<organism evidence="2 3">
    <name type="scientific">Bacteroides fragilis</name>
    <dbReference type="NCBI Taxonomy" id="817"/>
    <lineage>
        <taxon>Bacteria</taxon>
        <taxon>Pseudomonadati</taxon>
        <taxon>Bacteroidota</taxon>
        <taxon>Bacteroidia</taxon>
        <taxon>Bacteroidales</taxon>
        <taxon>Bacteroidaceae</taxon>
        <taxon>Bacteroides</taxon>
    </lineage>
</organism>